<feature type="region of interest" description="Disordered" evidence="1">
    <location>
        <begin position="1"/>
        <end position="35"/>
    </location>
</feature>
<evidence type="ECO:0000256" key="1">
    <source>
        <dbReference type="SAM" id="MobiDB-lite"/>
    </source>
</evidence>
<dbReference type="SMART" id="SM00267">
    <property type="entry name" value="GGDEF"/>
    <property type="match status" value="1"/>
</dbReference>
<dbReference type="CDD" id="cd01949">
    <property type="entry name" value="GGDEF"/>
    <property type="match status" value="1"/>
</dbReference>
<dbReference type="InterPro" id="IPR000160">
    <property type="entry name" value="GGDEF_dom"/>
</dbReference>
<dbReference type="InterPro" id="IPR043128">
    <property type="entry name" value="Rev_trsase/Diguanyl_cyclase"/>
</dbReference>
<gene>
    <name evidence="3" type="ORF">Pla163_25600</name>
</gene>
<sequence length="335" mass="35906">MSLGSGPGPDPPPSGRGVHNGRASRPTARFRARFDHSSPIQPVPAIRILSNDPAFVDELRGALGSLEADGPVALDALLADGPGGTVVVDGALDGRTTAYEACRQLTARGGTRLVFVLAHTSDDPHVPIAEPIARFCGASSVLTRDFDAGAVAAALGAAQASPVQPDAFAAGDAVLPESLLRELTQSESRPMEMLERLADPETSLFNYEFLTYKIDEEFKRSRRFGHPLACVSMGFDGEAHEDVLRQLASVFLQACRDTDILGRFDRSSFLFLLPSTPPEGARIMADRVRAAVKKLGLRDLVGDRIELNIGSAFYPHPDVQRPSDLLRLARETAAV</sequence>
<proteinExistence type="predicted"/>
<dbReference type="Gene3D" id="3.30.70.270">
    <property type="match status" value="1"/>
</dbReference>
<dbReference type="EMBL" id="CP036290">
    <property type="protein sequence ID" value="QDU85431.1"/>
    <property type="molecule type" value="Genomic_DNA"/>
</dbReference>
<dbReference type="InterPro" id="IPR029787">
    <property type="entry name" value="Nucleotide_cyclase"/>
</dbReference>
<evidence type="ECO:0000259" key="2">
    <source>
        <dbReference type="PROSITE" id="PS50887"/>
    </source>
</evidence>
<dbReference type="SUPFAM" id="SSF55073">
    <property type="entry name" value="Nucleotide cyclase"/>
    <property type="match status" value="1"/>
</dbReference>
<dbReference type="Proteomes" id="UP000319342">
    <property type="component" value="Chromosome"/>
</dbReference>
<dbReference type="OrthoDB" id="2157599at2"/>
<organism evidence="3 4">
    <name type="scientific">Rohdeia mirabilis</name>
    <dbReference type="NCBI Taxonomy" id="2528008"/>
    <lineage>
        <taxon>Bacteria</taxon>
        <taxon>Pseudomonadati</taxon>
        <taxon>Planctomycetota</taxon>
        <taxon>Planctomycetia</taxon>
        <taxon>Planctomycetia incertae sedis</taxon>
        <taxon>Rohdeia</taxon>
    </lineage>
</organism>
<reference evidence="3 4" key="1">
    <citation type="submission" date="2019-02" db="EMBL/GenBank/DDBJ databases">
        <title>Deep-cultivation of Planctomycetes and their phenomic and genomic characterization uncovers novel biology.</title>
        <authorList>
            <person name="Wiegand S."/>
            <person name="Jogler M."/>
            <person name="Boedeker C."/>
            <person name="Pinto D."/>
            <person name="Vollmers J."/>
            <person name="Rivas-Marin E."/>
            <person name="Kohn T."/>
            <person name="Peeters S.H."/>
            <person name="Heuer A."/>
            <person name="Rast P."/>
            <person name="Oberbeckmann S."/>
            <person name="Bunk B."/>
            <person name="Jeske O."/>
            <person name="Meyerdierks A."/>
            <person name="Storesund J.E."/>
            <person name="Kallscheuer N."/>
            <person name="Luecker S."/>
            <person name="Lage O.M."/>
            <person name="Pohl T."/>
            <person name="Merkel B.J."/>
            <person name="Hornburger P."/>
            <person name="Mueller R.-W."/>
            <person name="Bruemmer F."/>
            <person name="Labrenz M."/>
            <person name="Spormann A.M."/>
            <person name="Op den Camp H."/>
            <person name="Overmann J."/>
            <person name="Amann R."/>
            <person name="Jetten M.S.M."/>
            <person name="Mascher T."/>
            <person name="Medema M.H."/>
            <person name="Devos D.P."/>
            <person name="Kaster A.-K."/>
            <person name="Ovreas L."/>
            <person name="Rohde M."/>
            <person name="Galperin M.Y."/>
            <person name="Jogler C."/>
        </authorList>
    </citation>
    <scope>NUCLEOTIDE SEQUENCE [LARGE SCALE GENOMIC DNA]</scope>
    <source>
        <strain evidence="3 4">Pla163</strain>
    </source>
</reference>
<name>A0A518D1S5_9BACT</name>
<dbReference type="AlphaFoldDB" id="A0A518D1S5"/>
<evidence type="ECO:0000313" key="4">
    <source>
        <dbReference type="Proteomes" id="UP000319342"/>
    </source>
</evidence>
<accession>A0A518D1S5</accession>
<keyword evidence="4" id="KW-1185">Reference proteome</keyword>
<feature type="domain" description="GGDEF" evidence="2">
    <location>
        <begin position="226"/>
        <end position="335"/>
    </location>
</feature>
<protein>
    <submittedName>
        <fullName evidence="3">GGDEF domain protein</fullName>
    </submittedName>
</protein>
<evidence type="ECO:0000313" key="3">
    <source>
        <dbReference type="EMBL" id="QDU85431.1"/>
    </source>
</evidence>
<dbReference type="PROSITE" id="PS50887">
    <property type="entry name" value="GGDEF"/>
    <property type="match status" value="1"/>
</dbReference>
<dbReference type="Pfam" id="PF00990">
    <property type="entry name" value="GGDEF"/>
    <property type="match status" value="1"/>
</dbReference>